<organism evidence="6 7">
    <name type="scientific">Littorina saxatilis</name>
    <dbReference type="NCBI Taxonomy" id="31220"/>
    <lineage>
        <taxon>Eukaryota</taxon>
        <taxon>Metazoa</taxon>
        <taxon>Spiralia</taxon>
        <taxon>Lophotrochozoa</taxon>
        <taxon>Mollusca</taxon>
        <taxon>Gastropoda</taxon>
        <taxon>Caenogastropoda</taxon>
        <taxon>Littorinimorpha</taxon>
        <taxon>Littorinoidea</taxon>
        <taxon>Littorinidae</taxon>
        <taxon>Littorina</taxon>
    </lineage>
</organism>
<sequence length="647" mass="71015">MDEDNNFSYVRFDSKKEESGIITRTQQTKPRTSRRTSVCLTVTFVLVIMAFATCLAVFLGLCVFTPGCEGQAQSVTLRTPLGDVTGRVRTVLNRNVNQFLGVPYAQPPLNQLRFRNPVAVRPWSTPLDASRFGPACPQPGWAGTDEDCLYLNIYVTANDTFNSSGLKPVMIWIHGGGFVAGSGRGSDGTLLAVRGDVVVVTINYRLGMLGWLSTLDQASPGNYGLWDQKMAIHFVRDNIAAFGGDPNQITIFGESGGGYTVGLLSLCPLNNGLFQRAIMQSGSALNRRTIALDPVGFAQRFAGNLGCLRRTQTGFDSQYLVQCARQRPVADILAASGAATSRDTVAWLLNIAPVIDGELIPTHVRNLLGPQYSNRVPFWNIDVMVGTTSAEGNLLLGPLRPFQRALGFNLANGIPTRVLCTNITTALARDYFRGSEQVSDALCRQYSSRQGDQAQGRQAVDMYGDMMFVSAAVETLRLHVNGTGNQRRHFQYLFSHTPRSRGTPYNWFRGAGHGAEVNFVFGMFVADQAEARLSGAMIDGWSNFAKFGNPNDPQNPNAFQWPEYDLVNRSYTDLDLVISAQRDIYSQRMQFWMDTIPNMDTEIIHATPIPQFLGGGSFATPWGFGIRRDTTFGGVSQDRSYPTTGGS</sequence>
<dbReference type="InterPro" id="IPR029058">
    <property type="entry name" value="AB_hydrolase_fold"/>
</dbReference>
<dbReference type="Pfam" id="PF00135">
    <property type="entry name" value="COesterase"/>
    <property type="match status" value="1"/>
</dbReference>
<evidence type="ECO:0000256" key="2">
    <source>
        <dbReference type="ARBA" id="ARBA00022801"/>
    </source>
</evidence>
<keyword evidence="4" id="KW-1133">Transmembrane helix</keyword>
<dbReference type="InterPro" id="IPR019826">
    <property type="entry name" value="Carboxylesterase_B_AS"/>
</dbReference>
<evidence type="ECO:0000313" key="7">
    <source>
        <dbReference type="Proteomes" id="UP001374579"/>
    </source>
</evidence>
<keyword evidence="2 3" id="KW-0378">Hydrolase</keyword>
<gene>
    <name evidence="6" type="ORF">V1264_014997</name>
</gene>
<dbReference type="Gene3D" id="3.40.50.1820">
    <property type="entry name" value="alpha/beta hydrolase"/>
    <property type="match status" value="1"/>
</dbReference>
<dbReference type="EC" id="3.1.1.-" evidence="3"/>
<proteinExistence type="inferred from homology"/>
<evidence type="ECO:0000259" key="5">
    <source>
        <dbReference type="Pfam" id="PF00135"/>
    </source>
</evidence>
<comment type="similarity">
    <text evidence="1 3">Belongs to the type-B carboxylesterase/lipase family.</text>
</comment>
<name>A0AAN9BK82_9CAEN</name>
<dbReference type="SUPFAM" id="SSF53474">
    <property type="entry name" value="alpha/beta-Hydrolases"/>
    <property type="match status" value="1"/>
</dbReference>
<keyword evidence="4" id="KW-0812">Transmembrane</keyword>
<evidence type="ECO:0000256" key="4">
    <source>
        <dbReference type="SAM" id="Phobius"/>
    </source>
</evidence>
<evidence type="ECO:0000256" key="1">
    <source>
        <dbReference type="ARBA" id="ARBA00005964"/>
    </source>
</evidence>
<dbReference type="PROSITE" id="PS00122">
    <property type="entry name" value="CARBOXYLESTERASE_B_1"/>
    <property type="match status" value="1"/>
</dbReference>
<dbReference type="InterPro" id="IPR051093">
    <property type="entry name" value="Neuroligin/BSAL"/>
</dbReference>
<dbReference type="InterPro" id="IPR002018">
    <property type="entry name" value="CarbesteraseB"/>
</dbReference>
<feature type="transmembrane region" description="Helical" evidence="4">
    <location>
        <begin position="38"/>
        <end position="61"/>
    </location>
</feature>
<protein>
    <recommendedName>
        <fullName evidence="3">Carboxylic ester hydrolase</fullName>
        <ecNumber evidence="3">3.1.1.-</ecNumber>
    </recommendedName>
</protein>
<keyword evidence="4" id="KW-0472">Membrane</keyword>
<dbReference type="PANTHER" id="PTHR43903">
    <property type="entry name" value="NEUROLIGIN"/>
    <property type="match status" value="1"/>
</dbReference>
<dbReference type="GO" id="GO:0016787">
    <property type="term" value="F:hydrolase activity"/>
    <property type="evidence" value="ECO:0007669"/>
    <property type="project" value="UniProtKB-KW"/>
</dbReference>
<accession>A0AAN9BK82</accession>
<evidence type="ECO:0000313" key="6">
    <source>
        <dbReference type="EMBL" id="KAK7107007.1"/>
    </source>
</evidence>
<evidence type="ECO:0000256" key="3">
    <source>
        <dbReference type="RuleBase" id="RU361235"/>
    </source>
</evidence>
<feature type="domain" description="Carboxylesterase type B" evidence="5">
    <location>
        <begin position="75"/>
        <end position="592"/>
    </location>
</feature>
<dbReference type="EMBL" id="JBAMIC010000004">
    <property type="protein sequence ID" value="KAK7107007.1"/>
    <property type="molecule type" value="Genomic_DNA"/>
</dbReference>
<keyword evidence="7" id="KW-1185">Reference proteome</keyword>
<reference evidence="6 7" key="1">
    <citation type="submission" date="2024-02" db="EMBL/GenBank/DDBJ databases">
        <title>Chromosome-scale genome assembly of the rough periwinkle Littorina saxatilis.</title>
        <authorList>
            <person name="De Jode A."/>
            <person name="Faria R."/>
            <person name="Formenti G."/>
            <person name="Sims Y."/>
            <person name="Smith T.P."/>
            <person name="Tracey A."/>
            <person name="Wood J.M.D."/>
            <person name="Zagrodzka Z.B."/>
            <person name="Johannesson K."/>
            <person name="Butlin R.K."/>
            <person name="Leder E.H."/>
        </authorList>
    </citation>
    <scope>NUCLEOTIDE SEQUENCE [LARGE SCALE GENOMIC DNA]</scope>
    <source>
        <strain evidence="6">Snail1</strain>
        <tissue evidence="6">Muscle</tissue>
    </source>
</reference>
<dbReference type="Proteomes" id="UP001374579">
    <property type="component" value="Unassembled WGS sequence"/>
</dbReference>
<dbReference type="AlphaFoldDB" id="A0AAN9BK82"/>
<comment type="caution">
    <text evidence="6">The sequence shown here is derived from an EMBL/GenBank/DDBJ whole genome shotgun (WGS) entry which is preliminary data.</text>
</comment>